<evidence type="ECO:0000313" key="2">
    <source>
        <dbReference type="Proteomes" id="UP000015106"/>
    </source>
</evidence>
<dbReference type="AlphaFoldDB" id="A0A8R7Q9W3"/>
<organism evidence="1 2">
    <name type="scientific">Triticum urartu</name>
    <name type="common">Red wild einkorn</name>
    <name type="synonym">Crithodium urartu</name>
    <dbReference type="NCBI Taxonomy" id="4572"/>
    <lineage>
        <taxon>Eukaryota</taxon>
        <taxon>Viridiplantae</taxon>
        <taxon>Streptophyta</taxon>
        <taxon>Embryophyta</taxon>
        <taxon>Tracheophyta</taxon>
        <taxon>Spermatophyta</taxon>
        <taxon>Magnoliopsida</taxon>
        <taxon>Liliopsida</taxon>
        <taxon>Poales</taxon>
        <taxon>Poaceae</taxon>
        <taxon>BOP clade</taxon>
        <taxon>Pooideae</taxon>
        <taxon>Triticodae</taxon>
        <taxon>Triticeae</taxon>
        <taxon>Triticinae</taxon>
        <taxon>Triticum</taxon>
    </lineage>
</organism>
<reference evidence="1" key="2">
    <citation type="submission" date="2018-03" db="EMBL/GenBank/DDBJ databases">
        <title>The Triticum urartu genome reveals the dynamic nature of wheat genome evolution.</title>
        <authorList>
            <person name="Ling H."/>
            <person name="Ma B."/>
            <person name="Shi X."/>
            <person name="Liu H."/>
            <person name="Dong L."/>
            <person name="Sun H."/>
            <person name="Cao Y."/>
            <person name="Gao Q."/>
            <person name="Zheng S."/>
            <person name="Li Y."/>
            <person name="Yu Y."/>
            <person name="Du H."/>
            <person name="Qi M."/>
            <person name="Li Y."/>
            <person name="Yu H."/>
            <person name="Cui Y."/>
            <person name="Wang N."/>
            <person name="Chen C."/>
            <person name="Wu H."/>
            <person name="Zhao Y."/>
            <person name="Zhang J."/>
            <person name="Li Y."/>
            <person name="Zhou W."/>
            <person name="Zhang B."/>
            <person name="Hu W."/>
            <person name="Eijk M."/>
            <person name="Tang J."/>
            <person name="Witsenboer H."/>
            <person name="Zhao S."/>
            <person name="Li Z."/>
            <person name="Zhang A."/>
            <person name="Wang D."/>
            <person name="Liang C."/>
        </authorList>
    </citation>
    <scope>NUCLEOTIDE SEQUENCE [LARGE SCALE GENOMIC DNA]</scope>
    <source>
        <strain evidence="1">cv. G1812</strain>
    </source>
</reference>
<accession>A0A8R7Q9W3</accession>
<dbReference type="Gramene" id="TuG1812G0500000197.01.T03">
    <property type="protein sequence ID" value="TuG1812G0500000197.01.T03"/>
    <property type="gene ID" value="TuG1812G0500000197.01"/>
</dbReference>
<dbReference type="EnsemblPlants" id="TuG1812G0500000197.01.T03">
    <property type="protein sequence ID" value="TuG1812G0500000197.01.T03"/>
    <property type="gene ID" value="TuG1812G0500000197.01"/>
</dbReference>
<proteinExistence type="predicted"/>
<reference evidence="2" key="1">
    <citation type="journal article" date="2013" name="Nature">
        <title>Draft genome of the wheat A-genome progenitor Triticum urartu.</title>
        <authorList>
            <person name="Ling H.Q."/>
            <person name="Zhao S."/>
            <person name="Liu D."/>
            <person name="Wang J."/>
            <person name="Sun H."/>
            <person name="Zhang C."/>
            <person name="Fan H."/>
            <person name="Li D."/>
            <person name="Dong L."/>
            <person name="Tao Y."/>
            <person name="Gao C."/>
            <person name="Wu H."/>
            <person name="Li Y."/>
            <person name="Cui Y."/>
            <person name="Guo X."/>
            <person name="Zheng S."/>
            <person name="Wang B."/>
            <person name="Yu K."/>
            <person name="Liang Q."/>
            <person name="Yang W."/>
            <person name="Lou X."/>
            <person name="Chen J."/>
            <person name="Feng M."/>
            <person name="Jian J."/>
            <person name="Zhang X."/>
            <person name="Luo G."/>
            <person name="Jiang Y."/>
            <person name="Liu J."/>
            <person name="Wang Z."/>
            <person name="Sha Y."/>
            <person name="Zhang B."/>
            <person name="Wu H."/>
            <person name="Tang D."/>
            <person name="Shen Q."/>
            <person name="Xue P."/>
            <person name="Zou S."/>
            <person name="Wang X."/>
            <person name="Liu X."/>
            <person name="Wang F."/>
            <person name="Yang Y."/>
            <person name="An X."/>
            <person name="Dong Z."/>
            <person name="Zhang K."/>
            <person name="Zhang X."/>
            <person name="Luo M.C."/>
            <person name="Dvorak J."/>
            <person name="Tong Y."/>
            <person name="Wang J."/>
            <person name="Yang H."/>
            <person name="Li Z."/>
            <person name="Wang D."/>
            <person name="Zhang A."/>
            <person name="Wang J."/>
        </authorList>
    </citation>
    <scope>NUCLEOTIDE SEQUENCE</scope>
    <source>
        <strain evidence="2">cv. G1812</strain>
    </source>
</reference>
<keyword evidence="2" id="KW-1185">Reference proteome</keyword>
<sequence length="101" mass="11256">MQAIHISSPLTSALRYRITRGTHHRLTWILCLHVTSTSSTKLCHTHVTSTSFTTLCHTHMLCVITLCGTQQMIKPVRLTQIMNESLRLPTGCYCDGAAADM</sequence>
<name>A0A8R7Q9W3_TRIUA</name>
<protein>
    <submittedName>
        <fullName evidence="1">Uncharacterized protein</fullName>
    </submittedName>
</protein>
<dbReference type="Proteomes" id="UP000015106">
    <property type="component" value="Chromosome 5"/>
</dbReference>
<reference evidence="1" key="3">
    <citation type="submission" date="2022-06" db="UniProtKB">
        <authorList>
            <consortium name="EnsemblPlants"/>
        </authorList>
    </citation>
    <scope>IDENTIFICATION</scope>
</reference>
<evidence type="ECO:0000313" key="1">
    <source>
        <dbReference type="EnsemblPlants" id="TuG1812G0500000197.01.T03"/>
    </source>
</evidence>